<feature type="transmembrane region" description="Helical" evidence="1">
    <location>
        <begin position="12"/>
        <end position="37"/>
    </location>
</feature>
<proteinExistence type="predicted"/>
<accession>U6F6P7</accession>
<feature type="transmembrane region" description="Helical" evidence="1">
    <location>
        <begin position="270"/>
        <end position="289"/>
    </location>
</feature>
<name>U6F6P7_LACHE</name>
<dbReference type="HOGENOM" id="CLU_782333_0_0_9"/>
<keyword evidence="1" id="KW-0472">Membrane</keyword>
<comment type="caution">
    <text evidence="2">The sequence shown here is derived from an EMBL/GenBank/DDBJ whole genome shotgun (WGS) entry which is preliminary data.</text>
</comment>
<keyword evidence="3" id="KW-1185">Reference proteome</keyword>
<evidence type="ECO:0000313" key="3">
    <source>
        <dbReference type="Proteomes" id="UP000017248"/>
    </source>
</evidence>
<dbReference type="Proteomes" id="UP000017248">
    <property type="component" value="Unassembled WGS sequence"/>
</dbReference>
<evidence type="ECO:0000313" key="2">
    <source>
        <dbReference type="EMBL" id="CDI58664.1"/>
    </source>
</evidence>
<feature type="transmembrane region" description="Helical" evidence="1">
    <location>
        <begin position="198"/>
        <end position="220"/>
    </location>
</feature>
<keyword evidence="1" id="KW-0812">Transmembrane</keyword>
<organism evidence="2 3">
    <name type="scientific">Lactobacillus helveticus CIRM-BIA 951</name>
    <dbReference type="NCBI Taxonomy" id="1226334"/>
    <lineage>
        <taxon>Bacteria</taxon>
        <taxon>Bacillati</taxon>
        <taxon>Bacillota</taxon>
        <taxon>Bacilli</taxon>
        <taxon>Lactobacillales</taxon>
        <taxon>Lactobacillaceae</taxon>
        <taxon>Lactobacillus</taxon>
    </lineage>
</organism>
<sequence>MRKLGMHWIADLLAAIGVVLNGIPQGIMAMGLGFAVFPTTFSFVLASAVNGAFGSVAPISFQAESLALTGNLGDTTRERTSIIFGGSLIMAVIGVSGTLTKIVAVLDNSIMAGMMAGVGIMLAKIAVNMARKQRTAGISSVAIAIVTYLLTKDLVWTIALSVIGSSLIAVFATHYEAELPAHVVERRFHFLKPIFNIRVIRGALSLACLNIGANISYGLITGQMTGIKPNPVNLNLLTGTQAFADMGTSLLGGAPVETIISATASAPEPVIAGIMMMLIMAVILFAGWLPKIGKYVPSASIAGFLLILGAVVIFPENAATAMQGSDSVIAALTLVVTAIVDPFTGLLTGAALKFILPLIGLGV</sequence>
<gene>
    <name evidence="2" type="ORF">LHCIRMBIA951_01150</name>
</gene>
<feature type="transmembrane region" description="Helical" evidence="1">
    <location>
        <begin position="327"/>
        <end position="352"/>
    </location>
</feature>
<feature type="transmembrane region" description="Helical" evidence="1">
    <location>
        <begin position="82"/>
        <end position="104"/>
    </location>
</feature>
<dbReference type="STRING" id="1587.ALV80_10090"/>
<feature type="transmembrane region" description="Helical" evidence="1">
    <location>
        <begin position="43"/>
        <end position="61"/>
    </location>
</feature>
<protein>
    <submittedName>
        <fullName evidence="2">Integral membrane protein</fullName>
    </submittedName>
</protein>
<feature type="transmembrane region" description="Helical" evidence="1">
    <location>
        <begin position="110"/>
        <end position="127"/>
    </location>
</feature>
<evidence type="ECO:0000256" key="1">
    <source>
        <dbReference type="SAM" id="Phobius"/>
    </source>
</evidence>
<feature type="transmembrane region" description="Helical" evidence="1">
    <location>
        <begin position="296"/>
        <end position="315"/>
    </location>
</feature>
<dbReference type="AlphaFoldDB" id="U6F6P7"/>
<dbReference type="EMBL" id="CBUK010000089">
    <property type="protein sequence ID" value="CDI58664.1"/>
    <property type="molecule type" value="Genomic_DNA"/>
</dbReference>
<reference evidence="2" key="1">
    <citation type="submission" date="2013-09" db="EMBL/GenBank/DDBJ databases">
        <title>Draft Genome Sequence of five Lactobacillus helveticus strains CIRM-BIA 101T, 103, 104, 951 and 953 isolated from milk product.</title>
        <authorList>
            <person name="Valence F."/>
            <person name="Chuat V."/>
            <person name="Ma L."/>
            <person name="Creno S."/>
            <person name="Falentin H."/>
            <person name="Lortal S."/>
            <person name="Bizet C."/>
            <person name="Clermont D."/>
            <person name="Loux V."/>
            <person name="Bouchier C."/>
            <person name="Cousin S."/>
        </authorList>
    </citation>
    <scope>NUCLEOTIDE SEQUENCE [LARGE SCALE GENOMIC DNA]</scope>
    <source>
        <strain evidence="2">CIRM-BIA 951</strain>
    </source>
</reference>
<keyword evidence="1" id="KW-1133">Transmembrane helix</keyword>